<evidence type="ECO:0000313" key="2">
    <source>
        <dbReference type="EMBL" id="MBB6071526.1"/>
    </source>
</evidence>
<evidence type="ECO:0000313" key="3">
    <source>
        <dbReference type="Proteomes" id="UP000582837"/>
    </source>
</evidence>
<gene>
    <name evidence="2" type="ORF">HNQ61_003154</name>
</gene>
<keyword evidence="1" id="KW-0472">Membrane</keyword>
<dbReference type="AlphaFoldDB" id="A0A841H0P5"/>
<proteinExistence type="predicted"/>
<keyword evidence="1" id="KW-1133">Transmembrane helix</keyword>
<sequence>MKSSVAPPPGQRLGALLAAWVMMIFGTSALVAYFGLSPRQNARGGGFLSSVWGIADEMGPAVKLLLIVVFAAAVTLGGRVGAGTTARRYAINTGLGVCAMLFTLLIIPARLSRGFGVGLTGARLDPAVLPVYIAGAVLGAIVYTRSMTSPGTTAR</sequence>
<accession>A0A841H0P5</accession>
<keyword evidence="3" id="KW-1185">Reference proteome</keyword>
<reference evidence="2 3" key="1">
    <citation type="submission" date="2020-08" db="EMBL/GenBank/DDBJ databases">
        <title>Genomic Encyclopedia of Type Strains, Phase IV (KMG-IV): sequencing the most valuable type-strain genomes for metagenomic binning, comparative biology and taxonomic classification.</title>
        <authorList>
            <person name="Goeker M."/>
        </authorList>
    </citation>
    <scope>NUCLEOTIDE SEQUENCE [LARGE SCALE GENOMIC DNA]</scope>
    <source>
        <strain evidence="2 3">DSM 29007</strain>
    </source>
</reference>
<feature type="transmembrane region" description="Helical" evidence="1">
    <location>
        <begin position="12"/>
        <end position="36"/>
    </location>
</feature>
<dbReference type="EMBL" id="JACHIA010000009">
    <property type="protein sequence ID" value="MBB6071526.1"/>
    <property type="molecule type" value="Genomic_DNA"/>
</dbReference>
<comment type="caution">
    <text evidence="2">The sequence shown here is derived from an EMBL/GenBank/DDBJ whole genome shotgun (WGS) entry which is preliminary data.</text>
</comment>
<dbReference type="RefSeq" id="WP_170034976.1">
    <property type="nucleotide sequence ID" value="NZ_JABDTL010000001.1"/>
</dbReference>
<dbReference type="Proteomes" id="UP000582837">
    <property type="component" value="Unassembled WGS sequence"/>
</dbReference>
<feature type="transmembrane region" description="Helical" evidence="1">
    <location>
        <begin position="89"/>
        <end position="107"/>
    </location>
</feature>
<keyword evidence="1" id="KW-0812">Transmembrane</keyword>
<feature type="transmembrane region" description="Helical" evidence="1">
    <location>
        <begin position="127"/>
        <end position="145"/>
    </location>
</feature>
<feature type="transmembrane region" description="Helical" evidence="1">
    <location>
        <begin position="61"/>
        <end position="82"/>
    </location>
</feature>
<evidence type="ECO:0000256" key="1">
    <source>
        <dbReference type="SAM" id="Phobius"/>
    </source>
</evidence>
<name>A0A841H0P5_9BACT</name>
<protein>
    <submittedName>
        <fullName evidence="2">Uncharacterized protein</fullName>
    </submittedName>
</protein>
<organism evidence="2 3">
    <name type="scientific">Longimicrobium terrae</name>
    <dbReference type="NCBI Taxonomy" id="1639882"/>
    <lineage>
        <taxon>Bacteria</taxon>
        <taxon>Pseudomonadati</taxon>
        <taxon>Gemmatimonadota</taxon>
        <taxon>Longimicrobiia</taxon>
        <taxon>Longimicrobiales</taxon>
        <taxon>Longimicrobiaceae</taxon>
        <taxon>Longimicrobium</taxon>
    </lineage>
</organism>